<sequence>MVTVLFPGAPVGVPVIRLFAYVNPDGNPVTSIGLLSRIPTPPVLSTAVTEIGVICSRLVTVALPAVIVGGILSRLVTVKVKLTGAAL</sequence>
<comment type="caution">
    <text evidence="1">The sequence shown here is derived from an EMBL/GenBank/DDBJ whole genome shotgun (WGS) entry which is preliminary data.</text>
</comment>
<name>A0A3R9JQN6_STRMT</name>
<protein>
    <submittedName>
        <fullName evidence="1">Uncharacterized protein</fullName>
    </submittedName>
</protein>
<proteinExistence type="predicted"/>
<dbReference type="EMBL" id="RJOA01000008">
    <property type="protein sequence ID" value="RSI98767.1"/>
    <property type="molecule type" value="Genomic_DNA"/>
</dbReference>
<reference evidence="1 2" key="1">
    <citation type="submission" date="2018-11" db="EMBL/GenBank/DDBJ databases">
        <title>Species Designations Belie Phenotypic and Genotypic Heterogeneity in Oral Streptococci.</title>
        <authorList>
            <person name="Velsko I."/>
        </authorList>
    </citation>
    <scope>NUCLEOTIDE SEQUENCE [LARGE SCALE GENOMIC DNA]</scope>
    <source>
        <strain evidence="1 2">BCC49</strain>
    </source>
</reference>
<accession>A0A3R9JQN6</accession>
<gene>
    <name evidence="1" type="ORF">D8843_04930</name>
</gene>
<organism evidence="1 2">
    <name type="scientific">Streptococcus mitis</name>
    <dbReference type="NCBI Taxonomy" id="28037"/>
    <lineage>
        <taxon>Bacteria</taxon>
        <taxon>Bacillati</taxon>
        <taxon>Bacillota</taxon>
        <taxon>Bacilli</taxon>
        <taxon>Lactobacillales</taxon>
        <taxon>Streptococcaceae</taxon>
        <taxon>Streptococcus</taxon>
        <taxon>Streptococcus mitis group</taxon>
    </lineage>
</organism>
<evidence type="ECO:0000313" key="2">
    <source>
        <dbReference type="Proteomes" id="UP000280535"/>
    </source>
</evidence>
<evidence type="ECO:0000313" key="1">
    <source>
        <dbReference type="EMBL" id="RSI98767.1"/>
    </source>
</evidence>
<dbReference type="AlphaFoldDB" id="A0A3R9JQN6"/>
<dbReference type="Proteomes" id="UP000280535">
    <property type="component" value="Unassembled WGS sequence"/>
</dbReference>